<dbReference type="Proteomes" id="UP001732700">
    <property type="component" value="Chromosome 1D"/>
</dbReference>
<keyword evidence="2" id="KW-1185">Reference proteome</keyword>
<evidence type="ECO:0000313" key="1">
    <source>
        <dbReference type="EnsemblPlants" id="AVESA.00010b.r2.1DG0176330.1.CDS"/>
    </source>
</evidence>
<protein>
    <submittedName>
        <fullName evidence="1">Uncharacterized protein</fullName>
    </submittedName>
</protein>
<proteinExistence type="predicted"/>
<name>A0ACD5U506_AVESA</name>
<evidence type="ECO:0000313" key="2">
    <source>
        <dbReference type="Proteomes" id="UP001732700"/>
    </source>
</evidence>
<sequence>MASDLGNRASSVEDGEIHPSSGHNVGGASGSNGINLSSVDKEIEEMRMRLRQLEELKHNGLLPGAATAAAYHEVPAAAETECDKSEVDARSIYVGNVDYACLPEEIQLHFQECGTINRVTILTDNFGHPKGYAYVEFLEVEAVQKALLLNDTELHDRQLKVCQKRTNVPGMSHPRGRRPHDPYSYATYGMVPRFRRAPRYWPY</sequence>
<dbReference type="EnsemblPlants" id="AVESA.00010b.r2.1DG0176330.1">
    <property type="protein sequence ID" value="AVESA.00010b.r2.1DG0176330.1.CDS"/>
    <property type="gene ID" value="AVESA.00010b.r2.1DG0176330"/>
</dbReference>
<reference evidence="1" key="1">
    <citation type="submission" date="2021-05" db="EMBL/GenBank/DDBJ databases">
        <authorList>
            <person name="Scholz U."/>
            <person name="Mascher M."/>
            <person name="Fiebig A."/>
        </authorList>
    </citation>
    <scope>NUCLEOTIDE SEQUENCE [LARGE SCALE GENOMIC DNA]</scope>
</reference>
<accession>A0ACD5U506</accession>
<organism evidence="1 2">
    <name type="scientific">Avena sativa</name>
    <name type="common">Oat</name>
    <dbReference type="NCBI Taxonomy" id="4498"/>
    <lineage>
        <taxon>Eukaryota</taxon>
        <taxon>Viridiplantae</taxon>
        <taxon>Streptophyta</taxon>
        <taxon>Embryophyta</taxon>
        <taxon>Tracheophyta</taxon>
        <taxon>Spermatophyta</taxon>
        <taxon>Magnoliopsida</taxon>
        <taxon>Liliopsida</taxon>
        <taxon>Poales</taxon>
        <taxon>Poaceae</taxon>
        <taxon>BOP clade</taxon>
        <taxon>Pooideae</taxon>
        <taxon>Poodae</taxon>
        <taxon>Poeae</taxon>
        <taxon>Poeae Chloroplast Group 1 (Aveneae type)</taxon>
        <taxon>Aveninae</taxon>
        <taxon>Avena</taxon>
    </lineage>
</organism>
<reference evidence="1" key="2">
    <citation type="submission" date="2025-09" db="UniProtKB">
        <authorList>
            <consortium name="EnsemblPlants"/>
        </authorList>
    </citation>
    <scope>IDENTIFICATION</scope>
</reference>